<evidence type="ECO:0000313" key="2">
    <source>
        <dbReference type="Proteomes" id="UP000447873"/>
    </source>
</evidence>
<protein>
    <submittedName>
        <fullName evidence="1">Uncharacterized protein</fullName>
    </submittedName>
</protein>
<dbReference type="EMBL" id="WNWS01000031">
    <property type="protein sequence ID" value="KAE9986386.1"/>
    <property type="molecule type" value="Genomic_DNA"/>
</dbReference>
<accession>A0A8H3VD93</accession>
<dbReference type="AlphaFoldDB" id="A0A8H3VD93"/>
<organism evidence="1 2">
    <name type="scientific">Venturia inaequalis</name>
    <name type="common">Apple scab fungus</name>
    <dbReference type="NCBI Taxonomy" id="5025"/>
    <lineage>
        <taxon>Eukaryota</taxon>
        <taxon>Fungi</taxon>
        <taxon>Dikarya</taxon>
        <taxon>Ascomycota</taxon>
        <taxon>Pezizomycotina</taxon>
        <taxon>Dothideomycetes</taxon>
        <taxon>Pleosporomycetidae</taxon>
        <taxon>Venturiales</taxon>
        <taxon>Venturiaceae</taxon>
        <taxon>Venturia</taxon>
    </lineage>
</organism>
<sequence>MTTTTTLTRQADRKWKYANENKGYTVLLPSGVKHHWIGLLRQYFCKETIAPDPSTNTGLGGFRGQMLPGPWTRTYFTTPGTRILVVMERMVLATTPGLNELFNQDNPLTSRFMFSREYIKSVLKGARRWQRPS</sequence>
<dbReference type="Proteomes" id="UP000447873">
    <property type="component" value="Unassembled WGS sequence"/>
</dbReference>
<comment type="caution">
    <text evidence="1">The sequence shown here is derived from an EMBL/GenBank/DDBJ whole genome shotgun (WGS) entry which is preliminary data.</text>
</comment>
<name>A0A8H3VD93_VENIN</name>
<proteinExistence type="predicted"/>
<evidence type="ECO:0000313" key="1">
    <source>
        <dbReference type="EMBL" id="KAE9986386.1"/>
    </source>
</evidence>
<reference evidence="1 2" key="1">
    <citation type="submission" date="2018-12" db="EMBL/GenBank/DDBJ databases">
        <title>Venturia inaequalis Genome Resource.</title>
        <authorList>
            <person name="Lichtner F.J."/>
        </authorList>
    </citation>
    <scope>NUCLEOTIDE SEQUENCE [LARGE SCALE GENOMIC DNA]</scope>
    <source>
        <strain evidence="1 2">120213</strain>
    </source>
</reference>
<gene>
    <name evidence="1" type="ORF">EG328_005889</name>
</gene>